<dbReference type="InterPro" id="IPR051120">
    <property type="entry name" value="ABC_AA/LPS_Transport"/>
</dbReference>
<evidence type="ECO:0000256" key="1">
    <source>
        <dbReference type="ARBA" id="ARBA00005417"/>
    </source>
</evidence>
<dbReference type="GO" id="GO:0005524">
    <property type="term" value="F:ATP binding"/>
    <property type="evidence" value="ECO:0007669"/>
    <property type="project" value="UniProtKB-KW"/>
</dbReference>
<evidence type="ECO:0000256" key="4">
    <source>
        <dbReference type="ARBA" id="ARBA00022840"/>
    </source>
</evidence>
<dbReference type="eggNOG" id="COG0411">
    <property type="taxonomic scope" value="Bacteria"/>
</dbReference>
<keyword evidence="3" id="KW-0547">Nucleotide-binding</keyword>
<dbReference type="PROSITE" id="PS50893">
    <property type="entry name" value="ABC_TRANSPORTER_2"/>
    <property type="match status" value="1"/>
</dbReference>
<dbReference type="InterPro" id="IPR017871">
    <property type="entry name" value="ABC_transporter-like_CS"/>
</dbReference>
<evidence type="ECO:0000313" key="7">
    <source>
        <dbReference type="Proteomes" id="UP000008809"/>
    </source>
</evidence>
<dbReference type="PANTHER" id="PTHR45772:SF9">
    <property type="entry name" value="CONSERVED COMPONENT OF ABC TRANSPORTER FOR NATURAL AMINO ACIDS"/>
    <property type="match status" value="1"/>
</dbReference>
<keyword evidence="2" id="KW-0813">Transport</keyword>
<proteinExistence type="inferred from homology"/>
<dbReference type="PROSITE" id="PS00211">
    <property type="entry name" value="ABC_TRANSPORTER_1"/>
    <property type="match status" value="1"/>
</dbReference>
<dbReference type="HOGENOM" id="CLU_000604_1_2_5"/>
<protein>
    <submittedName>
        <fullName evidence="6">ABC transporter related</fullName>
    </submittedName>
</protein>
<dbReference type="Gene3D" id="3.40.50.300">
    <property type="entry name" value="P-loop containing nucleotide triphosphate hydrolases"/>
    <property type="match status" value="1"/>
</dbReference>
<dbReference type="GO" id="GO:0005886">
    <property type="term" value="C:plasma membrane"/>
    <property type="evidence" value="ECO:0007669"/>
    <property type="project" value="TreeGrafter"/>
</dbReference>
<evidence type="ECO:0000256" key="2">
    <source>
        <dbReference type="ARBA" id="ARBA00022448"/>
    </source>
</evidence>
<evidence type="ECO:0000256" key="3">
    <source>
        <dbReference type="ARBA" id="ARBA00022741"/>
    </source>
</evidence>
<dbReference type="Proteomes" id="UP000008809">
    <property type="component" value="Chromosome"/>
</dbReference>
<dbReference type="Pfam" id="PF12399">
    <property type="entry name" value="BCA_ABC_TP_C"/>
    <property type="match status" value="1"/>
</dbReference>
<dbReference type="AlphaFoldDB" id="Q2IRP8"/>
<evidence type="ECO:0000259" key="5">
    <source>
        <dbReference type="PROSITE" id="PS50893"/>
    </source>
</evidence>
<organism evidence="6 7">
    <name type="scientific">Rhodopseudomonas palustris (strain HaA2)</name>
    <dbReference type="NCBI Taxonomy" id="316058"/>
    <lineage>
        <taxon>Bacteria</taxon>
        <taxon>Pseudomonadati</taxon>
        <taxon>Pseudomonadota</taxon>
        <taxon>Alphaproteobacteria</taxon>
        <taxon>Hyphomicrobiales</taxon>
        <taxon>Nitrobacteraceae</taxon>
        <taxon>Rhodopseudomonas</taxon>
    </lineage>
</organism>
<dbReference type="STRING" id="316058.RPB_4426"/>
<gene>
    <name evidence="6" type="ordered locus">RPB_4426</name>
</gene>
<dbReference type="InterPro" id="IPR003439">
    <property type="entry name" value="ABC_transporter-like_ATP-bd"/>
</dbReference>
<dbReference type="InterPro" id="IPR032823">
    <property type="entry name" value="BCA_ABC_TP_C"/>
</dbReference>
<dbReference type="InterPro" id="IPR027417">
    <property type="entry name" value="P-loop_NTPase"/>
</dbReference>
<dbReference type="RefSeq" id="WP_011443296.1">
    <property type="nucleotide sequence ID" value="NC_007778.1"/>
</dbReference>
<evidence type="ECO:0000313" key="6">
    <source>
        <dbReference type="EMBL" id="ABD09112.1"/>
    </source>
</evidence>
<dbReference type="KEGG" id="rpb:RPB_4426"/>
<feature type="domain" description="ABC transporter" evidence="5">
    <location>
        <begin position="5"/>
        <end position="252"/>
    </location>
</feature>
<accession>Q2IRP8</accession>
<comment type="similarity">
    <text evidence="1">Belongs to the ABC transporter superfamily.</text>
</comment>
<dbReference type="OrthoDB" id="9806149at2"/>
<dbReference type="GO" id="GO:0016887">
    <property type="term" value="F:ATP hydrolysis activity"/>
    <property type="evidence" value="ECO:0007669"/>
    <property type="project" value="InterPro"/>
</dbReference>
<name>Q2IRP8_RHOP2</name>
<dbReference type="EMBL" id="CP000250">
    <property type="protein sequence ID" value="ABD09112.1"/>
    <property type="molecule type" value="Genomic_DNA"/>
</dbReference>
<keyword evidence="7" id="KW-1185">Reference proteome</keyword>
<sequence length="265" mass="28402">MSAILNVADVSKAFSGVHAVQGTSFEVEAGSITGLIGPNGSGKSTTIDCISGFQTLDAGRVLLGERDITGLRPAEIAKAGMIRTFQNVRVYDSYSLLDNLLVAGEAFRDLNWFDALARTPRYRRVRDAAEDRARGLIDLVGLTRLSDAPATVLSYGQKKLLAFAAAMMAKPRLIVLDEPVAGVNPTRVNEVADILRKANATGISFLIVEHNVEFINSLCHKVIVLEQGRKLTEGTPAQIRNDPRVLEAYLGIARPAAAAAEAEAS</sequence>
<keyword evidence="4" id="KW-0067">ATP-binding</keyword>
<reference evidence="6 7" key="1">
    <citation type="submission" date="2006-01" db="EMBL/GenBank/DDBJ databases">
        <title>Complete sequence of Rhodopseudomonas palustris HaA2.</title>
        <authorList>
            <consortium name="US DOE Joint Genome Institute"/>
            <person name="Copeland A."/>
            <person name="Lucas S."/>
            <person name="Lapidus A."/>
            <person name="Barry K."/>
            <person name="Detter J.C."/>
            <person name="Glavina T."/>
            <person name="Hammon N."/>
            <person name="Israni S."/>
            <person name="Pitluck S."/>
            <person name="Chain P."/>
            <person name="Malfatti S."/>
            <person name="Shin M."/>
            <person name="Vergez L."/>
            <person name="Schmutz J."/>
            <person name="Larimer F."/>
            <person name="Land M."/>
            <person name="Hauser L."/>
            <person name="Pelletier D.A."/>
            <person name="Kyrpides N."/>
            <person name="Anderson I."/>
            <person name="Oda Y."/>
            <person name="Harwood C.S."/>
            <person name="Richardson P."/>
        </authorList>
    </citation>
    <scope>NUCLEOTIDE SEQUENCE [LARGE SCALE GENOMIC DNA]</scope>
    <source>
        <strain evidence="6 7">HaA2</strain>
    </source>
</reference>
<dbReference type="SUPFAM" id="SSF52540">
    <property type="entry name" value="P-loop containing nucleoside triphosphate hydrolases"/>
    <property type="match status" value="1"/>
</dbReference>
<dbReference type="CDD" id="cd03219">
    <property type="entry name" value="ABC_Mj1267_LivG_branched"/>
    <property type="match status" value="1"/>
</dbReference>
<dbReference type="PANTHER" id="PTHR45772">
    <property type="entry name" value="CONSERVED COMPONENT OF ABC TRANSPORTER FOR NATURAL AMINO ACIDS-RELATED"/>
    <property type="match status" value="1"/>
</dbReference>
<dbReference type="Pfam" id="PF00005">
    <property type="entry name" value="ABC_tran"/>
    <property type="match status" value="1"/>
</dbReference>